<dbReference type="InterPro" id="IPR000326">
    <property type="entry name" value="PAP2/HPO"/>
</dbReference>
<protein>
    <submittedName>
        <fullName evidence="3">Phosphatase PAP2 family protein</fullName>
    </submittedName>
</protein>
<dbReference type="SUPFAM" id="SSF48317">
    <property type="entry name" value="Acid phosphatase/Vanadium-dependent haloperoxidase"/>
    <property type="match status" value="1"/>
</dbReference>
<feature type="transmembrane region" description="Helical" evidence="1">
    <location>
        <begin position="196"/>
        <end position="218"/>
    </location>
</feature>
<dbReference type="RefSeq" id="WP_024496165.1">
    <property type="nucleotide sequence ID" value="NZ_AWGA01000057.1"/>
</dbReference>
<evidence type="ECO:0000256" key="1">
    <source>
        <dbReference type="SAM" id="Phobius"/>
    </source>
</evidence>
<dbReference type="InterPro" id="IPR036938">
    <property type="entry name" value="PAP2/HPO_sf"/>
</dbReference>
<organism evidence="3 4">
    <name type="scientific">Candidatus Schmidhempelia bombi str. Bimp</name>
    <dbReference type="NCBI Taxonomy" id="1387197"/>
    <lineage>
        <taxon>Bacteria</taxon>
        <taxon>Pseudomonadati</taxon>
        <taxon>Pseudomonadota</taxon>
        <taxon>Gammaproteobacteria</taxon>
        <taxon>Orbales</taxon>
        <taxon>Orbaceae</taxon>
        <taxon>Candidatus Schmidhempelia</taxon>
    </lineage>
</organism>
<reference evidence="3 4" key="1">
    <citation type="journal article" date="2014" name="Appl. Environ. Microbiol.">
        <title>Genomic features of a bumble bee symbiont reflect its host environment.</title>
        <authorList>
            <person name="Martinson V.G."/>
            <person name="Magoc T."/>
            <person name="Koch H."/>
            <person name="Salzberg S.L."/>
            <person name="Moran N.A."/>
        </authorList>
    </citation>
    <scope>NUCLEOTIDE SEQUENCE [LARGE SCALE GENOMIC DNA]</scope>
    <source>
        <strain evidence="3 4">Bimp</strain>
    </source>
</reference>
<name>A0AB94IC63_9GAMM</name>
<evidence type="ECO:0000259" key="2">
    <source>
        <dbReference type="SMART" id="SM00014"/>
    </source>
</evidence>
<dbReference type="Pfam" id="PF01569">
    <property type="entry name" value="PAP2"/>
    <property type="match status" value="1"/>
</dbReference>
<dbReference type="Proteomes" id="UP000506160">
    <property type="component" value="Unassembled WGS sequence"/>
</dbReference>
<dbReference type="Gene3D" id="1.20.144.10">
    <property type="entry name" value="Phosphatidic acid phosphatase type 2/haloperoxidase"/>
    <property type="match status" value="1"/>
</dbReference>
<feature type="transmembrane region" description="Helical" evidence="1">
    <location>
        <begin position="7"/>
        <end position="31"/>
    </location>
</feature>
<keyword evidence="1" id="KW-1133">Transmembrane helix</keyword>
<proteinExistence type="predicted"/>
<evidence type="ECO:0000313" key="3">
    <source>
        <dbReference type="EMBL" id="TEA26999.1"/>
    </source>
</evidence>
<evidence type="ECO:0000313" key="4">
    <source>
        <dbReference type="Proteomes" id="UP000506160"/>
    </source>
</evidence>
<accession>A0AB94IC63</accession>
<feature type="transmembrane region" description="Helical" evidence="1">
    <location>
        <begin position="51"/>
        <end position="78"/>
    </location>
</feature>
<comment type="caution">
    <text evidence="3">The sequence shown here is derived from an EMBL/GenBank/DDBJ whole genome shotgun (WGS) entry which is preliminary data.</text>
</comment>
<feature type="transmembrane region" description="Helical" evidence="1">
    <location>
        <begin position="90"/>
        <end position="108"/>
    </location>
</feature>
<dbReference type="CDD" id="cd01610">
    <property type="entry name" value="PAP2_like"/>
    <property type="match status" value="1"/>
</dbReference>
<dbReference type="EMBL" id="AWGA01000057">
    <property type="protein sequence ID" value="TEA26999.1"/>
    <property type="molecule type" value="Genomic_DNA"/>
</dbReference>
<dbReference type="SMART" id="SM00014">
    <property type="entry name" value="acidPPc"/>
    <property type="match status" value="1"/>
</dbReference>
<keyword evidence="1" id="KW-0812">Transmembrane</keyword>
<keyword evidence="4" id="KW-1185">Reference proteome</keyword>
<feature type="domain" description="Phosphatidic acid phosphatase type 2/haloperoxidase" evidence="2">
    <location>
        <begin position="93"/>
        <end position="208"/>
    </location>
</feature>
<dbReference type="AlphaFoldDB" id="A0AB94IC63"/>
<sequence>MQNLTKIILFNLIGIALLVSYQLTGHSGFWFHIDSMVFHFFNAPLDKSTLYLYFVAITNHRLFDVISFAAMGLLYLTYFRGQSCSEKRHMICIGITMLLMAIIIKQLGRFIPFDHASPTLFFDHIHRVSQLTHFGTKDASSDSFPGDHGMMLMIFTAFMGRYFGRNAFIKAAMIVIIFSLPRIMAGAHWFTDVYVGSLAIVCIVLSWFLLTPFSDYIISRIEHCLPKNIFCK</sequence>
<gene>
    <name evidence="3" type="ORF">O970_05650</name>
</gene>
<keyword evidence="1" id="KW-0472">Membrane</keyword>